<dbReference type="EMBL" id="CP043506">
    <property type="protein sequence ID" value="QEO16781.1"/>
    <property type="molecule type" value="Genomic_DNA"/>
</dbReference>
<proteinExistence type="predicted"/>
<dbReference type="KEGG" id="acek:FLP30_02590"/>
<organism evidence="1 2">
    <name type="scientific">Acetobacter vaccinii</name>
    <dbReference type="NCBI Taxonomy" id="2592655"/>
    <lineage>
        <taxon>Bacteria</taxon>
        <taxon>Pseudomonadati</taxon>
        <taxon>Pseudomonadota</taxon>
        <taxon>Alphaproteobacteria</taxon>
        <taxon>Acetobacterales</taxon>
        <taxon>Acetobacteraceae</taxon>
        <taxon>Acetobacter</taxon>
    </lineage>
</organism>
<gene>
    <name evidence="1" type="ORF">FLP30_02590</name>
</gene>
<evidence type="ECO:0000313" key="2">
    <source>
        <dbReference type="Proteomes" id="UP000324536"/>
    </source>
</evidence>
<reference evidence="1 2" key="1">
    <citation type="submission" date="2019-09" db="EMBL/GenBank/DDBJ databases">
        <title>Genome sequencing of strain KACC 21233.</title>
        <authorList>
            <person name="Heo J."/>
            <person name="Kim S.-J."/>
            <person name="Kim J.-S."/>
            <person name="Hong S.-B."/>
            <person name="Kwon S.-W."/>
        </authorList>
    </citation>
    <scope>NUCLEOTIDE SEQUENCE [LARGE SCALE GENOMIC DNA]</scope>
    <source>
        <strain evidence="1 2">KACC 21233</strain>
    </source>
</reference>
<keyword evidence="2" id="KW-1185">Reference proteome</keyword>
<sequence length="210" mass="22491">MTSTPLYLTDLPSSERLTLWTIRRLAGRETGTRACSGTAGGLFMPCFRQEFLAVAQAFHSALTDMAALEIPMLDIRSGSALAVTETEYTLLLATEAAQNECETDMHALLRSLLPSGGLQTRMAAALTTLGACLAGAGYWLSRRTARALSPFTGGSQSGPSVSYPATAALSLARWHDLNMRPTPSPMARMPAARRHWGYVSARPGNMLGRA</sequence>
<name>A0A5C1YLK7_9PROT</name>
<dbReference type="AlphaFoldDB" id="A0A5C1YLK7"/>
<dbReference type="RefSeq" id="WP_149278461.1">
    <property type="nucleotide sequence ID" value="NZ_CP043506.1"/>
</dbReference>
<protein>
    <submittedName>
        <fullName evidence="1">Uncharacterized protein</fullName>
    </submittedName>
</protein>
<accession>A0A5C1YLK7</accession>
<evidence type="ECO:0000313" key="1">
    <source>
        <dbReference type="EMBL" id="QEO16781.1"/>
    </source>
</evidence>
<dbReference type="OrthoDB" id="7274964at2"/>
<dbReference type="Proteomes" id="UP000324536">
    <property type="component" value="Chromosome"/>
</dbReference>